<dbReference type="EMBL" id="JAJFAZ020000008">
    <property type="protein sequence ID" value="KAI5312126.1"/>
    <property type="molecule type" value="Genomic_DNA"/>
</dbReference>
<evidence type="ECO:0000313" key="2">
    <source>
        <dbReference type="EMBL" id="KAI5312126.1"/>
    </source>
</evidence>
<dbReference type="Proteomes" id="UP001054821">
    <property type="component" value="Chromosome 8"/>
</dbReference>
<dbReference type="AlphaFoldDB" id="A0AAD4YK50"/>
<accession>A0AAD4YK50</accession>
<protein>
    <submittedName>
        <fullName evidence="2">Uncharacterized protein</fullName>
    </submittedName>
</protein>
<feature type="compositionally biased region" description="Basic and acidic residues" evidence="1">
    <location>
        <begin position="117"/>
        <end position="141"/>
    </location>
</feature>
<evidence type="ECO:0000256" key="1">
    <source>
        <dbReference type="SAM" id="MobiDB-lite"/>
    </source>
</evidence>
<evidence type="ECO:0000313" key="3">
    <source>
        <dbReference type="Proteomes" id="UP001054821"/>
    </source>
</evidence>
<keyword evidence="3" id="KW-1185">Reference proteome</keyword>
<name>A0AAD4YK50_PRUDU</name>
<proteinExistence type="predicted"/>
<sequence length="154" mass="17403">MEEAAGEDEVGFWVLAEICSSDGEDEVGGASSGCRKLCSYEFTEIELWLCKAMEEEIDEIDLSPKTESAFFEDYNLIPLKVEIASSGDTMVEVDDDQFRKLKTPNPSYDQSLIGRPRTKDDNRKVSKGSREEEAVDEHRDLALGSIQRQQGQWR</sequence>
<reference evidence="2 3" key="1">
    <citation type="journal article" date="2022" name="G3 (Bethesda)">
        <title>Whole-genome sequence and methylome profiling of the almond [Prunus dulcis (Mill.) D.A. Webb] cultivar 'Nonpareil'.</title>
        <authorList>
            <person name="D'Amico-Willman K.M."/>
            <person name="Ouma W.Z."/>
            <person name="Meulia T."/>
            <person name="Sideli G.M."/>
            <person name="Gradziel T.M."/>
            <person name="Fresnedo-Ramirez J."/>
        </authorList>
    </citation>
    <scope>NUCLEOTIDE SEQUENCE [LARGE SCALE GENOMIC DNA]</scope>
    <source>
        <strain evidence="2">Clone GOH B32 T37-40</strain>
    </source>
</reference>
<organism evidence="2 3">
    <name type="scientific">Prunus dulcis</name>
    <name type="common">Almond</name>
    <name type="synonym">Amygdalus dulcis</name>
    <dbReference type="NCBI Taxonomy" id="3755"/>
    <lineage>
        <taxon>Eukaryota</taxon>
        <taxon>Viridiplantae</taxon>
        <taxon>Streptophyta</taxon>
        <taxon>Embryophyta</taxon>
        <taxon>Tracheophyta</taxon>
        <taxon>Spermatophyta</taxon>
        <taxon>Magnoliopsida</taxon>
        <taxon>eudicotyledons</taxon>
        <taxon>Gunneridae</taxon>
        <taxon>Pentapetalae</taxon>
        <taxon>rosids</taxon>
        <taxon>fabids</taxon>
        <taxon>Rosales</taxon>
        <taxon>Rosaceae</taxon>
        <taxon>Amygdaloideae</taxon>
        <taxon>Amygdaleae</taxon>
        <taxon>Prunus</taxon>
    </lineage>
</organism>
<comment type="caution">
    <text evidence="2">The sequence shown here is derived from an EMBL/GenBank/DDBJ whole genome shotgun (WGS) entry which is preliminary data.</text>
</comment>
<gene>
    <name evidence="2" type="ORF">L3X38_041299</name>
</gene>
<feature type="region of interest" description="Disordered" evidence="1">
    <location>
        <begin position="98"/>
        <end position="154"/>
    </location>
</feature>